<feature type="transmembrane region" description="Helical" evidence="5">
    <location>
        <begin position="40"/>
        <end position="61"/>
    </location>
</feature>
<dbReference type="GO" id="GO:0012505">
    <property type="term" value="C:endomembrane system"/>
    <property type="evidence" value="ECO:0007669"/>
    <property type="project" value="UniProtKB-SubCell"/>
</dbReference>
<evidence type="ECO:0000256" key="3">
    <source>
        <dbReference type="ARBA" id="ARBA00022989"/>
    </source>
</evidence>
<keyword evidence="3 5" id="KW-1133">Transmembrane helix</keyword>
<protein>
    <submittedName>
        <fullName evidence="6">DUF1295 domain-containing protein</fullName>
    </submittedName>
</protein>
<dbReference type="Pfam" id="PF04191">
    <property type="entry name" value="PEMT"/>
    <property type="match status" value="1"/>
</dbReference>
<feature type="transmembrane region" description="Helical" evidence="5">
    <location>
        <begin position="132"/>
        <end position="161"/>
    </location>
</feature>
<accession>A0A6H1WUQ8</accession>
<dbReference type="EMBL" id="CP042909">
    <property type="protein sequence ID" value="QJA06911.1"/>
    <property type="molecule type" value="Genomic_DNA"/>
</dbReference>
<comment type="subcellular location">
    <subcellularLocation>
        <location evidence="1">Endomembrane system</location>
        <topology evidence="1">Multi-pass membrane protein</topology>
    </subcellularLocation>
</comment>
<dbReference type="Proteomes" id="UP000501253">
    <property type="component" value="Chromosome"/>
</dbReference>
<dbReference type="KEGG" id="tmai:FVE67_08975"/>
<evidence type="ECO:0000313" key="7">
    <source>
        <dbReference type="Proteomes" id="UP000501253"/>
    </source>
</evidence>
<keyword evidence="7" id="KW-1185">Reference proteome</keyword>
<feature type="transmembrane region" description="Helical" evidence="5">
    <location>
        <begin position="73"/>
        <end position="95"/>
    </location>
</feature>
<name>A0A6H1WUQ8_9BACT</name>
<keyword evidence="2 5" id="KW-0812">Transmembrane</keyword>
<dbReference type="RefSeq" id="WP_168720259.1">
    <property type="nucleotide sequence ID" value="NZ_CP042909.1"/>
</dbReference>
<dbReference type="InterPro" id="IPR007318">
    <property type="entry name" value="Phopholipid_MeTrfase"/>
</dbReference>
<evidence type="ECO:0000256" key="2">
    <source>
        <dbReference type="ARBA" id="ARBA00022692"/>
    </source>
</evidence>
<feature type="transmembrane region" description="Helical" evidence="5">
    <location>
        <begin position="7"/>
        <end position="28"/>
    </location>
</feature>
<keyword evidence="4 5" id="KW-0472">Membrane</keyword>
<proteinExistence type="predicted"/>
<evidence type="ECO:0000313" key="6">
    <source>
        <dbReference type="EMBL" id="QJA06911.1"/>
    </source>
</evidence>
<evidence type="ECO:0000256" key="4">
    <source>
        <dbReference type="ARBA" id="ARBA00023136"/>
    </source>
</evidence>
<reference evidence="6 7" key="1">
    <citation type="submission" date="2019-08" db="EMBL/GenBank/DDBJ databases">
        <title>Complete genome sequence of Thermosulfurimonas marina SU872T, an anaerobic thermophilic chemolithoautotrophic bacterium isolated from a shallow marine hydrothermal vent.</title>
        <authorList>
            <person name="Allioux M."/>
            <person name="Jebbar M."/>
            <person name="Slobodkina G."/>
            <person name="Slobodkin A."/>
            <person name="Moalic Y."/>
            <person name="Frolova A."/>
            <person name="Shao Z."/>
            <person name="Alain K."/>
        </authorList>
    </citation>
    <scope>NUCLEOTIDE SEQUENCE [LARGE SCALE GENOMIC DNA]</scope>
    <source>
        <strain evidence="6 7">SU872</strain>
    </source>
</reference>
<dbReference type="AlphaFoldDB" id="A0A6H1WUQ8"/>
<evidence type="ECO:0000256" key="1">
    <source>
        <dbReference type="ARBA" id="ARBA00004127"/>
    </source>
</evidence>
<gene>
    <name evidence="6" type="ORF">FVE67_08975</name>
</gene>
<dbReference type="Gene3D" id="1.20.120.1630">
    <property type="match status" value="1"/>
</dbReference>
<organism evidence="6 7">
    <name type="scientific">Thermosulfurimonas marina</name>
    <dbReference type="NCBI Taxonomy" id="2047767"/>
    <lineage>
        <taxon>Bacteria</taxon>
        <taxon>Pseudomonadati</taxon>
        <taxon>Thermodesulfobacteriota</taxon>
        <taxon>Thermodesulfobacteria</taxon>
        <taxon>Thermodesulfobacteriales</taxon>
        <taxon>Thermodesulfobacteriaceae</taxon>
        <taxon>Thermosulfurimonas</taxon>
    </lineage>
</organism>
<sequence length="194" mass="22572">MDELSKFLAWLAVLLWPIIPLFWVPLHLFPSLRRRLGRRYYPVIIGLWSLGALVLALANFPTRWPPLSFPAPVRFLGALALLGGTLLQVLTAFWLREHILGRGILDPRPEDQLVTEGPFRYLRHPTYVAHALFFWGIFFFSGYPAVALVALGDLIFTWGVIVPREERELEERFGALWREYARRTPRVLPRWRSL</sequence>
<evidence type="ECO:0000256" key="5">
    <source>
        <dbReference type="SAM" id="Phobius"/>
    </source>
</evidence>